<feature type="domain" description="E3 ubiquitin-protein ligase UBR4 N-terminal" evidence="2">
    <location>
        <begin position="52"/>
        <end position="322"/>
    </location>
</feature>
<dbReference type="InterPro" id="IPR045841">
    <property type="entry name" value="E3_UBR4_N"/>
</dbReference>
<reference evidence="3" key="1">
    <citation type="journal article" date="2021" name="G3 (Bethesda)">
        <title>Genome and transcriptome analysis of the beet armyworm Spodoptera exigua reveals targets for pest control. .</title>
        <authorList>
            <person name="Simon S."/>
            <person name="Breeschoten T."/>
            <person name="Jansen H.J."/>
            <person name="Dirks R.P."/>
            <person name="Schranz M.E."/>
            <person name="Ros V.I.D."/>
        </authorList>
    </citation>
    <scope>NUCLEOTIDE SEQUENCE</scope>
    <source>
        <strain evidence="3">TB_SE_WUR_2020</strain>
    </source>
</reference>
<dbReference type="Pfam" id="PF19423">
    <property type="entry name" value="E3_UBR4_N"/>
    <property type="match status" value="3"/>
</dbReference>
<dbReference type="InterPro" id="IPR045189">
    <property type="entry name" value="UBR4-like"/>
</dbReference>
<feature type="compositionally biased region" description="Polar residues" evidence="1">
    <location>
        <begin position="1347"/>
        <end position="1363"/>
    </location>
</feature>
<evidence type="ECO:0000313" key="3">
    <source>
        <dbReference type="EMBL" id="KAH9645776.1"/>
    </source>
</evidence>
<dbReference type="PANTHER" id="PTHR21725">
    <property type="entry name" value="E3 UBIQUITIN-PROTEIN LIGASE UBR4"/>
    <property type="match status" value="1"/>
</dbReference>
<name>A0A922MZX0_SPOEX</name>
<feature type="region of interest" description="Disordered" evidence="1">
    <location>
        <begin position="1304"/>
        <end position="1334"/>
    </location>
</feature>
<feature type="domain" description="E3 ubiquitin-protein ligase UBR4 N-terminal" evidence="2">
    <location>
        <begin position="609"/>
        <end position="1293"/>
    </location>
</feature>
<gene>
    <name evidence="3" type="ORF">HF086_012503</name>
</gene>
<dbReference type="EMBL" id="JACEFF010000011">
    <property type="protein sequence ID" value="KAH9645776.1"/>
    <property type="molecule type" value="Genomic_DNA"/>
</dbReference>
<accession>A0A922MZX0</accession>
<dbReference type="PANTHER" id="PTHR21725:SF1">
    <property type="entry name" value="E3 UBIQUITIN-PROTEIN LIGASE UBR4"/>
    <property type="match status" value="1"/>
</dbReference>
<evidence type="ECO:0000259" key="2">
    <source>
        <dbReference type="Pfam" id="PF19423"/>
    </source>
</evidence>
<evidence type="ECO:0000313" key="4">
    <source>
        <dbReference type="Proteomes" id="UP000814243"/>
    </source>
</evidence>
<evidence type="ECO:0000256" key="1">
    <source>
        <dbReference type="SAM" id="MobiDB-lite"/>
    </source>
</evidence>
<protein>
    <recommendedName>
        <fullName evidence="2">E3 ubiquitin-protein ligase UBR4 N-terminal domain-containing protein</fullName>
    </recommendedName>
</protein>
<feature type="region of interest" description="Disordered" evidence="1">
    <location>
        <begin position="517"/>
        <end position="556"/>
    </location>
</feature>
<sequence length="1443" mass="155776">MAASGGNIEWSTTVKPILTALYGPFFDKNDAVEIIQAIIKSESEFQNHEDIYDLFYTCFACLSAHFISINANNLPNDQLTTARDAFRVILRQILKKLSEAGLSYDDTNTTAAPNVSVKQLLLPIVGLCGIDGGGYPQSDLVILTSLLKNAKLPAHVSVPVITVLCNLPDSQTTKSSVIPSSITSLASQTTPAEKQPPSNAQRRSDALLEQLTAPLRNPVTSMTSSQKWVASTCSSLLMELRAGSVVLKVCASLPCLQRYLNRWQAAKESAIAPQFNSDASLLHFLVNEVHVCRLALSLPCLEPFTPERIVTLSDVSIAGLLCATAQVYQNHLMIGSWVLLCGLHHALAGAPCPTTTTAGKSPAKTPSRPYNLTKMQQGLGVVWVALGGRCLAWVGALLSDARLEALSCGEAVAASSPAPLHILAQHTAHQRELRLASAAPLHQLLVALGVVCYRKATNLKRAVVQKQHQDADPDRSDSTVYFQDMILCSEDSETDDDSEPLFGLWFESTLVAPDATDNSGLVRASGNADSNDNTDTPQRPHQAIVPDKAEPYSRRSSARVQTAWASTLCSSMTHTKLYSLPWPRTWIERPLVLTLVGPRVVKLLGGMVLSKQAAERENSILAMWHKIVNTLQECALQAQPSQDHDYEDLNVEHAQLLVYLFHSLTLMQKKSVLLMTSNAIIKVVETLAISDRKRAMNLAPHQLMLTTRLMLLLEYLMRHLYDAPQTLLQQIEWNLVIAPGLAQPTTEANANGNKTTTNGQPKSRIYCEVPQIEQAYRRLSQDETSMRPKFYALTNAEINNQENPKFDGLACNFVLGTPHKLKYPLLLDALLALLNSACLCDNSQYHGSPAALAAAHYCFQTAWSMPPATPHMDKLQAGTAADLPSPLPLHAVIWAPRADNKKVFNPWLKDALVKQGMYTQYAENLLAGVSASCDNIKYTAWLASETIKHLKQNITANGLPSLLDVISCDSALVRFKVCLADSSTPSEAHQFMPDLLDLLSAGLELEGLMESSSNPSDIAVSKAHLQVCGTSGPVGNAAGSTPPPALGAWLRAHLPPNAAAALDRLTTTPSLACMNLAFYANHIIPSESAVLALVSAHCELITANTKYSIGSSLMMLAYSAAKLLEVGASKLADNPELMKKTLDLIIPALMDGRLEFMSEPLAATLNTLVPQVQKAEQLIHEHIIKTTYNVLVEHLQPSTEKTLRHMVKYWEKILDRPAGRLAYEKVFADNSGYSLGKILLSAPNARNPYAERVIKLFIKIFSGCENDLNSNLCVSVCKFIGVADQQKLSTLLAHICLGGSASAGGTAGTANGTPTETELPTPTSSAPDAGGNPASLALRNALRSVFRSESSDAATRNDSNAQRNDSDLPVFDTPSPAPRAQSDTAQQSANSESCSWSDGSKESGGAGTTAAAVAEPAPAPLTDAANDNAALLSALCKHVVQHW</sequence>
<feature type="compositionally biased region" description="Polar residues" evidence="1">
    <location>
        <begin position="527"/>
        <end position="539"/>
    </location>
</feature>
<feature type="compositionally biased region" description="Polar residues" evidence="1">
    <location>
        <begin position="1381"/>
        <end position="1398"/>
    </location>
</feature>
<proteinExistence type="predicted"/>
<dbReference type="Proteomes" id="UP000814243">
    <property type="component" value="Unassembled WGS sequence"/>
</dbReference>
<feature type="domain" description="E3 ubiquitin-protein ligase UBR4 N-terminal" evidence="2">
    <location>
        <begin position="326"/>
        <end position="514"/>
    </location>
</feature>
<feature type="region of interest" description="Disordered" evidence="1">
    <location>
        <begin position="1347"/>
        <end position="1413"/>
    </location>
</feature>
<comment type="caution">
    <text evidence="3">The sequence shown here is derived from an EMBL/GenBank/DDBJ whole genome shotgun (WGS) entry which is preliminary data.</text>
</comment>
<feature type="compositionally biased region" description="Low complexity" evidence="1">
    <location>
        <begin position="1308"/>
        <end position="1323"/>
    </location>
</feature>
<organism evidence="3 4">
    <name type="scientific">Spodoptera exigua</name>
    <name type="common">Beet armyworm</name>
    <name type="synonym">Noctua fulgens</name>
    <dbReference type="NCBI Taxonomy" id="7107"/>
    <lineage>
        <taxon>Eukaryota</taxon>
        <taxon>Metazoa</taxon>
        <taxon>Ecdysozoa</taxon>
        <taxon>Arthropoda</taxon>
        <taxon>Hexapoda</taxon>
        <taxon>Insecta</taxon>
        <taxon>Pterygota</taxon>
        <taxon>Neoptera</taxon>
        <taxon>Endopterygota</taxon>
        <taxon>Lepidoptera</taxon>
        <taxon>Glossata</taxon>
        <taxon>Ditrysia</taxon>
        <taxon>Noctuoidea</taxon>
        <taxon>Noctuidae</taxon>
        <taxon>Amphipyrinae</taxon>
        <taxon>Spodoptera</taxon>
    </lineage>
</organism>